<dbReference type="OrthoDB" id="2113965at2759"/>
<protein>
    <recommendedName>
        <fullName evidence="2">Cwf19-like C-terminal domain-containing protein</fullName>
    </recommendedName>
</protein>
<gene>
    <name evidence="3" type="ORF">KP509_26G021000</name>
</gene>
<accession>A0A8T2RLD1</accession>
<comment type="caution">
    <text evidence="3">The sequence shown here is derived from an EMBL/GenBank/DDBJ whole genome shotgun (WGS) entry which is preliminary data.</text>
</comment>
<feature type="domain" description="Cwf19-like C-terminal" evidence="2">
    <location>
        <begin position="66"/>
        <end position="171"/>
    </location>
</feature>
<evidence type="ECO:0000256" key="1">
    <source>
        <dbReference type="ARBA" id="ARBA00006795"/>
    </source>
</evidence>
<evidence type="ECO:0000259" key="2">
    <source>
        <dbReference type="Pfam" id="PF04677"/>
    </source>
</evidence>
<dbReference type="GO" id="GO:0000398">
    <property type="term" value="P:mRNA splicing, via spliceosome"/>
    <property type="evidence" value="ECO:0007669"/>
    <property type="project" value="TreeGrafter"/>
</dbReference>
<name>A0A8T2RLD1_CERRI</name>
<comment type="similarity">
    <text evidence="1">Belongs to the CWF19 family.</text>
</comment>
<proteinExistence type="inferred from homology"/>
<keyword evidence="4" id="KW-1185">Reference proteome</keyword>
<dbReference type="Pfam" id="PF04677">
    <property type="entry name" value="CwfJ_C_1"/>
    <property type="match status" value="1"/>
</dbReference>
<dbReference type="InterPro" id="IPR040194">
    <property type="entry name" value="Cwf19-like"/>
</dbReference>
<dbReference type="EMBL" id="CM035431">
    <property type="protein sequence ID" value="KAH7296365.1"/>
    <property type="molecule type" value="Genomic_DNA"/>
</dbReference>
<dbReference type="PANTHER" id="PTHR12072:SF5">
    <property type="entry name" value="CWF19-LIKE PROTEIN 2"/>
    <property type="match status" value="1"/>
</dbReference>
<dbReference type="InterPro" id="IPR006768">
    <property type="entry name" value="Cwf19-like_C_dom-1"/>
</dbReference>
<reference evidence="3" key="1">
    <citation type="submission" date="2021-08" db="EMBL/GenBank/DDBJ databases">
        <title>WGS assembly of Ceratopteris richardii.</title>
        <authorList>
            <person name="Marchant D.B."/>
            <person name="Chen G."/>
            <person name="Jenkins J."/>
            <person name="Shu S."/>
            <person name="Leebens-Mack J."/>
            <person name="Grimwood J."/>
            <person name="Schmutz J."/>
            <person name="Soltis P."/>
            <person name="Soltis D."/>
            <person name="Chen Z.-H."/>
        </authorList>
    </citation>
    <scope>NUCLEOTIDE SEQUENCE</scope>
    <source>
        <strain evidence="3">Whitten #5841</strain>
        <tissue evidence="3">Leaf</tissue>
    </source>
</reference>
<dbReference type="AlphaFoldDB" id="A0A8T2RLD1"/>
<dbReference type="PANTHER" id="PTHR12072">
    <property type="entry name" value="CWF19, CELL CYCLE CONTROL PROTEIN"/>
    <property type="match status" value="1"/>
</dbReference>
<evidence type="ECO:0000313" key="4">
    <source>
        <dbReference type="Proteomes" id="UP000825935"/>
    </source>
</evidence>
<dbReference type="GO" id="GO:0071014">
    <property type="term" value="C:post-mRNA release spliceosomal complex"/>
    <property type="evidence" value="ECO:0007669"/>
    <property type="project" value="TreeGrafter"/>
</dbReference>
<sequence length="205" mass="23870">MDMLTTSVDVHTDMPSGLSENRLAAKALQLRLRRNVREADELIVNELRKKQAKTKDKGEGDAIYTHMRIATQEERCHFCFMNQSRPKHLTISIANFCYLMLPPWKPLVDGHCLIVPMQHEGASRNVDEDVWEEIRNYKKCLTNMFSKHNKDVLFMETAINLHSSVDIVLLSVYLYLQIQQNSLHFILKRPLMKQKMNGANMMPRN</sequence>
<evidence type="ECO:0000313" key="3">
    <source>
        <dbReference type="EMBL" id="KAH7296365.1"/>
    </source>
</evidence>
<dbReference type="Proteomes" id="UP000825935">
    <property type="component" value="Chromosome 26"/>
</dbReference>
<dbReference type="InterPro" id="IPR036265">
    <property type="entry name" value="HIT-like_sf"/>
</dbReference>
<dbReference type="Gene3D" id="3.30.428.10">
    <property type="entry name" value="HIT-like"/>
    <property type="match status" value="1"/>
</dbReference>
<organism evidence="3 4">
    <name type="scientific">Ceratopteris richardii</name>
    <name type="common">Triangle waterfern</name>
    <dbReference type="NCBI Taxonomy" id="49495"/>
    <lineage>
        <taxon>Eukaryota</taxon>
        <taxon>Viridiplantae</taxon>
        <taxon>Streptophyta</taxon>
        <taxon>Embryophyta</taxon>
        <taxon>Tracheophyta</taxon>
        <taxon>Polypodiopsida</taxon>
        <taxon>Polypodiidae</taxon>
        <taxon>Polypodiales</taxon>
        <taxon>Pteridineae</taxon>
        <taxon>Pteridaceae</taxon>
        <taxon>Parkerioideae</taxon>
        <taxon>Ceratopteris</taxon>
    </lineage>
</organism>
<dbReference type="SUPFAM" id="SSF54197">
    <property type="entry name" value="HIT-like"/>
    <property type="match status" value="1"/>
</dbReference>